<proteinExistence type="predicted"/>
<dbReference type="EMBL" id="QTSX02000933">
    <property type="protein sequence ID" value="KAJ9083779.1"/>
    <property type="molecule type" value="Genomic_DNA"/>
</dbReference>
<dbReference type="Proteomes" id="UP001165960">
    <property type="component" value="Unassembled WGS sequence"/>
</dbReference>
<sequence length="903" mass="99941">MTKDISDKTVEPTPEPIGQKQPKAKDDKKKEQKEELSEEDQELLANLERLVEKLVSTQDEQGHIDALNSLHTIIKTSTSSMTSVPKPLKFLSRFFASLETTYKSWDTTLNSKRKILLADVLSVLGMSCGKLNDRIALAYRLAGTREDIVSWGHEYVRTLALEIGQEFAANRDQSLEEDGDHMGPIREKAESEKHIKDLFDLSMQITPFFLKHNAEADAVDLLFEIESIHEIIALADENTYKRVCLYMISCVPLLPPPDDKEFLKAAYTLYRKYNEFTSALLMAIRLDNAELIQETFEQCTDKNVQKQLAYLLARQERIVDCDDEELVVIISNSRLSENYLRMAEQLDLMEAKTPQDIYKTHLETHRSSLSSNLDSAQQNLASSFVNAFVNAGYGNDKLILKAEDTNAWLHKNKDSAKMSATASLGLILLWNMNEAFSQVDRYTYSTDDHIKAGALLAYGIANNRTKLESDPTYALLNEHLSAHDSPLQIGAVVGLGLAYSGTNFPDLVESLLPMVSDTSVDIEVASLAALSLGLTCVGSCNGEIASTILQTLMERDNEQLDNNYARFMGLGLALLYLGKQEGSEATCETLKAIDHPVGKAFYQLVLACSYAGTGNVERVQHMLHACIDHIDTKKDNDLHQAFAVLGVALIAMGEDVGAEMSLRSFSHLMHYGEPVIRRSVPLALGLMCASNPALNVLDTLSKYSHDNDLEVAVNAIFALGVVGAGTNNARVAQMLRQLASFYYKESNCLFMVRIAQGLLHMGKGTISLHPFHSDRSILSPTAVAGLLASTLAFTESKNLVLGKMHYALFYLVTAMYPRFLFTLTEDGVPVEATVRVGQAVDVVGQAGRPKTITGFQTHVTPVLLAHAERAELATDEYIAHSHVLEGFVVLKKNPDYVAERAEK</sequence>
<reference evidence="1" key="1">
    <citation type="submission" date="2022-04" db="EMBL/GenBank/DDBJ databases">
        <title>Genome of the entomopathogenic fungus Entomophthora muscae.</title>
        <authorList>
            <person name="Elya C."/>
            <person name="Lovett B.R."/>
            <person name="Lee E."/>
            <person name="Macias A.M."/>
            <person name="Hajek A.E."/>
            <person name="De Bivort B.L."/>
            <person name="Kasson M.T."/>
            <person name="De Fine Licht H.H."/>
            <person name="Stajich J.E."/>
        </authorList>
    </citation>
    <scope>NUCLEOTIDE SEQUENCE</scope>
    <source>
        <strain evidence="1">Berkeley</strain>
    </source>
</reference>
<name>A0ACC2UA65_9FUNG</name>
<keyword evidence="1" id="KW-0647">Proteasome</keyword>
<accession>A0ACC2UA65</accession>
<comment type="caution">
    <text evidence="1">The sequence shown here is derived from an EMBL/GenBank/DDBJ whole genome shotgun (WGS) entry which is preliminary data.</text>
</comment>
<gene>
    <name evidence="1" type="primary">RPN1_2</name>
    <name evidence="1" type="ORF">DSO57_1031264</name>
</gene>
<keyword evidence="2" id="KW-1185">Reference proteome</keyword>
<evidence type="ECO:0000313" key="1">
    <source>
        <dbReference type="EMBL" id="KAJ9083779.1"/>
    </source>
</evidence>
<evidence type="ECO:0000313" key="2">
    <source>
        <dbReference type="Proteomes" id="UP001165960"/>
    </source>
</evidence>
<organism evidence="1 2">
    <name type="scientific">Entomophthora muscae</name>
    <dbReference type="NCBI Taxonomy" id="34485"/>
    <lineage>
        <taxon>Eukaryota</taxon>
        <taxon>Fungi</taxon>
        <taxon>Fungi incertae sedis</taxon>
        <taxon>Zoopagomycota</taxon>
        <taxon>Entomophthoromycotina</taxon>
        <taxon>Entomophthoromycetes</taxon>
        <taxon>Entomophthorales</taxon>
        <taxon>Entomophthoraceae</taxon>
        <taxon>Entomophthora</taxon>
    </lineage>
</organism>
<protein>
    <submittedName>
        <fullName evidence="1">Proteasome regulatory particle base subunit</fullName>
    </submittedName>
</protein>